<evidence type="ECO:0000259" key="1">
    <source>
        <dbReference type="Pfam" id="PF00496"/>
    </source>
</evidence>
<evidence type="ECO:0000313" key="3">
    <source>
        <dbReference type="Proteomes" id="UP000277582"/>
    </source>
</evidence>
<dbReference type="PANTHER" id="PTHR30290">
    <property type="entry name" value="PERIPLASMIC BINDING COMPONENT OF ABC TRANSPORTER"/>
    <property type="match status" value="1"/>
</dbReference>
<dbReference type="AlphaFoldDB" id="A0A3R9Q0Z9"/>
<feature type="non-terminal residue" evidence="2">
    <location>
        <position position="1"/>
    </location>
</feature>
<dbReference type="GO" id="GO:0015833">
    <property type="term" value="P:peptide transport"/>
    <property type="evidence" value="ECO:0007669"/>
    <property type="project" value="TreeGrafter"/>
</dbReference>
<reference evidence="2 3" key="1">
    <citation type="submission" date="2018-10" db="EMBL/GenBank/DDBJ databases">
        <title>Co-occurring genomic capacity for anaerobic methane metabolism and dissimilatory sulfite reduction discovered in the Korarchaeota.</title>
        <authorList>
            <person name="Mckay L.J."/>
            <person name="Dlakic M."/>
            <person name="Fields M.W."/>
            <person name="Delmont T.O."/>
            <person name="Eren A.M."/>
            <person name="Jay Z.J."/>
            <person name="Klingelsmith K.B."/>
            <person name="Rusch D.B."/>
            <person name="Inskeep W.P."/>
        </authorList>
    </citation>
    <scope>NUCLEOTIDE SEQUENCE [LARGE SCALE GENOMIC DNA]</scope>
    <source>
        <strain evidence="2 3">MDKW</strain>
    </source>
</reference>
<protein>
    <recommendedName>
        <fullName evidence="1">Solute-binding protein family 5 domain-containing protein</fullName>
    </recommendedName>
</protein>
<proteinExistence type="predicted"/>
<dbReference type="PANTHER" id="PTHR30290:SF34">
    <property type="entry name" value="ABC TRANSPORTER, PERIPLASMIC OLIGO-PEPTIDE BINDING PROTEIN, PUTATIVE-RELATED"/>
    <property type="match status" value="1"/>
</dbReference>
<dbReference type="Pfam" id="PF00496">
    <property type="entry name" value="SBP_bac_5"/>
    <property type="match status" value="1"/>
</dbReference>
<organism evidence="2 3">
    <name type="scientific">Candidatus Methanodesulfokora washburnensis</name>
    <dbReference type="NCBI Taxonomy" id="2478471"/>
    <lineage>
        <taxon>Archaea</taxon>
        <taxon>Thermoproteota</taxon>
        <taxon>Candidatus Korarchaeia</taxon>
        <taxon>Candidatus Korarchaeia incertae sedis</taxon>
        <taxon>Candidatus Methanodesulfokora</taxon>
    </lineage>
</organism>
<accession>A0A3R9Q0Z9</accession>
<dbReference type="RefSeq" id="WP_237558702.1">
    <property type="nucleotide sequence ID" value="NZ_RCOS01000019.1"/>
</dbReference>
<dbReference type="Gene3D" id="3.40.190.10">
    <property type="entry name" value="Periplasmic binding protein-like II"/>
    <property type="match status" value="1"/>
</dbReference>
<dbReference type="InterPro" id="IPR000914">
    <property type="entry name" value="SBP_5_dom"/>
</dbReference>
<evidence type="ECO:0000313" key="2">
    <source>
        <dbReference type="EMBL" id="RSN78379.1"/>
    </source>
</evidence>
<dbReference type="Proteomes" id="UP000277582">
    <property type="component" value="Unassembled WGS sequence"/>
</dbReference>
<dbReference type="EMBL" id="RCOS01000019">
    <property type="protein sequence ID" value="RSN78379.1"/>
    <property type="molecule type" value="Genomic_DNA"/>
</dbReference>
<feature type="domain" description="Solute-binding protein family 5" evidence="1">
    <location>
        <begin position="40"/>
        <end position="219"/>
    </location>
</feature>
<comment type="caution">
    <text evidence="2">The sequence shown here is derived from an EMBL/GenBank/DDBJ whole genome shotgun (WGS) entry which is preliminary data.</text>
</comment>
<dbReference type="InterPro" id="IPR039424">
    <property type="entry name" value="SBP_5"/>
</dbReference>
<gene>
    <name evidence="2" type="ORF">D6D85_01055</name>
</gene>
<name>A0A3R9Q0Z9_9CREN</name>
<keyword evidence="3" id="KW-1185">Reference proteome</keyword>
<dbReference type="GO" id="GO:1904680">
    <property type="term" value="F:peptide transmembrane transporter activity"/>
    <property type="evidence" value="ECO:0007669"/>
    <property type="project" value="TreeGrafter"/>
</dbReference>
<sequence>VYVPVTHIDQLIDINKWLNEGKIVVKPDVADKVAVLGPFETFDIMFIGLNQKIYDETTKKPVDFQPFKDIRVRQAFAYAFDYKTYIREVVKNFAIQPNGPIPKGMFGYDPSIPVYEYNLTKAKELLLAAGKDLGFSPDNPKTLTIYYNSGNLAREKGSLLLASAINSLHAGLIIQVVPLDWPAFLAKLRAKALPIFFLGWAPDYIDPDDYVVPFCHGEKGTFPIRIGFNDPELNKLIDEQARTLDPQKRKEILRQITLKVNEQYVYIWLTQPTAYHVQRTWVKGWFYNPAFPGNYFATLSKG</sequence>
<dbReference type="Gene3D" id="3.10.105.10">
    <property type="entry name" value="Dipeptide-binding Protein, Domain 3"/>
    <property type="match status" value="1"/>
</dbReference>
<dbReference type="SUPFAM" id="SSF53850">
    <property type="entry name" value="Periplasmic binding protein-like II"/>
    <property type="match status" value="1"/>
</dbReference>